<dbReference type="InterPro" id="IPR029063">
    <property type="entry name" value="SAM-dependent_MTases_sf"/>
</dbReference>
<evidence type="ECO:0000259" key="1">
    <source>
        <dbReference type="Pfam" id="PF08241"/>
    </source>
</evidence>
<dbReference type="InterPro" id="IPR013216">
    <property type="entry name" value="Methyltransf_11"/>
</dbReference>
<dbReference type="GO" id="GO:0008757">
    <property type="term" value="F:S-adenosylmethionine-dependent methyltransferase activity"/>
    <property type="evidence" value="ECO:0007669"/>
    <property type="project" value="InterPro"/>
</dbReference>
<name>A0AAE0CAK3_9CHLO</name>
<feature type="domain" description="Methyltransferase type 11" evidence="1">
    <location>
        <begin position="4"/>
        <end position="73"/>
    </location>
</feature>
<comment type="caution">
    <text evidence="2">The sequence shown here is derived from an EMBL/GenBank/DDBJ whole genome shotgun (WGS) entry which is preliminary data.</text>
</comment>
<keyword evidence="3" id="KW-1185">Reference proteome</keyword>
<dbReference type="EMBL" id="LGRX02026023">
    <property type="protein sequence ID" value="KAK3251462.1"/>
    <property type="molecule type" value="Genomic_DNA"/>
</dbReference>
<dbReference type="Proteomes" id="UP001190700">
    <property type="component" value="Unassembled WGS sequence"/>
</dbReference>
<reference evidence="2 3" key="1">
    <citation type="journal article" date="2015" name="Genome Biol. Evol.">
        <title>Comparative Genomics of a Bacterivorous Green Alga Reveals Evolutionary Causalities and Consequences of Phago-Mixotrophic Mode of Nutrition.</title>
        <authorList>
            <person name="Burns J.A."/>
            <person name="Paasch A."/>
            <person name="Narechania A."/>
            <person name="Kim E."/>
        </authorList>
    </citation>
    <scope>NUCLEOTIDE SEQUENCE [LARGE SCALE GENOMIC DNA]</scope>
    <source>
        <strain evidence="2 3">PLY_AMNH</strain>
    </source>
</reference>
<evidence type="ECO:0000313" key="3">
    <source>
        <dbReference type="Proteomes" id="UP001190700"/>
    </source>
</evidence>
<sequence length="119" mass="13432">MLRGLGKNAYGIELSEIALKQDANDLLNKNWVRQCSLRKLPYADNQFDAVLSADVLEHLTPDIADAAVSELVRNVWLVGLAAQQNVRNFRYITLANGEIEPWYFVFRKIRNASNALLDG</sequence>
<dbReference type="AlphaFoldDB" id="A0AAE0CAK3"/>
<dbReference type="SUPFAM" id="SSF53335">
    <property type="entry name" value="S-adenosyl-L-methionine-dependent methyltransferases"/>
    <property type="match status" value="1"/>
</dbReference>
<gene>
    <name evidence="2" type="ORF">CYMTET_39181</name>
</gene>
<dbReference type="CDD" id="cd02440">
    <property type="entry name" value="AdoMet_MTases"/>
    <property type="match status" value="1"/>
</dbReference>
<proteinExistence type="predicted"/>
<dbReference type="Pfam" id="PF08241">
    <property type="entry name" value="Methyltransf_11"/>
    <property type="match status" value="1"/>
</dbReference>
<dbReference type="Gene3D" id="3.40.50.150">
    <property type="entry name" value="Vaccinia Virus protein VP39"/>
    <property type="match status" value="1"/>
</dbReference>
<evidence type="ECO:0000313" key="2">
    <source>
        <dbReference type="EMBL" id="KAK3251462.1"/>
    </source>
</evidence>
<protein>
    <recommendedName>
        <fullName evidence="1">Methyltransferase type 11 domain-containing protein</fullName>
    </recommendedName>
</protein>
<organism evidence="2 3">
    <name type="scientific">Cymbomonas tetramitiformis</name>
    <dbReference type="NCBI Taxonomy" id="36881"/>
    <lineage>
        <taxon>Eukaryota</taxon>
        <taxon>Viridiplantae</taxon>
        <taxon>Chlorophyta</taxon>
        <taxon>Pyramimonadophyceae</taxon>
        <taxon>Pyramimonadales</taxon>
        <taxon>Pyramimonadaceae</taxon>
        <taxon>Cymbomonas</taxon>
    </lineage>
</organism>
<accession>A0AAE0CAK3</accession>